<name>A0A2N7WHM3_9BURK</name>
<keyword evidence="3" id="KW-1185">Reference proteome</keyword>
<evidence type="ECO:0000313" key="2">
    <source>
        <dbReference type="EMBL" id="PMS28873.1"/>
    </source>
</evidence>
<dbReference type="EMBL" id="CADIJZ010000006">
    <property type="protein sequence ID" value="CAB3665250.1"/>
    <property type="molecule type" value="Genomic_DNA"/>
</dbReference>
<dbReference type="OrthoDB" id="9809537at2"/>
<gene>
    <name evidence="2" type="ORF">C0Z16_20800</name>
    <name evidence="1" type="ORF">LMG27174_01846</name>
</gene>
<dbReference type="EMBL" id="PNXY01000015">
    <property type="protein sequence ID" value="PMS28873.1"/>
    <property type="molecule type" value="Genomic_DNA"/>
</dbReference>
<evidence type="ECO:0000313" key="4">
    <source>
        <dbReference type="Proteomes" id="UP000494205"/>
    </source>
</evidence>
<accession>A0A2N7WHM3</accession>
<dbReference type="Proteomes" id="UP000494205">
    <property type="component" value="Unassembled WGS sequence"/>
</dbReference>
<dbReference type="Pfam" id="PF25212">
    <property type="entry name" value="HVO_A0114"/>
    <property type="match status" value="1"/>
</dbReference>
<sequence length="129" mass="14171">MATVTIGVATEADVSARTIAAVKSGREAKIAYITFATLDLLVKTLTPMCWQIIQEMTGAGAMSIRELARRVDRDVTGVDEDVHALLNTGVLDHDESDAIVFPYDKVHVDFWIEPKHLERTGQDEDTPSS</sequence>
<reference evidence="2 3" key="1">
    <citation type="submission" date="2018-01" db="EMBL/GenBank/DDBJ databases">
        <title>Whole genome analyses suggest that Burkholderia sensu lato contains two further novel genera in the rhizoxinica-symbiotica group Mycetohabitans gen. nov., and Trinickia gen. nov.: implications for the evolution of diazotrophy and nodulation in the Burkholderiaceae.</title>
        <authorList>
            <person name="Estrada-de los Santos P."/>
            <person name="Palmer M."/>
            <person name="Chavez-Ramirez B."/>
            <person name="Beukes C."/>
            <person name="Steenkamp E.T."/>
            <person name="Hirsch A.M."/>
            <person name="Manyaka P."/>
            <person name="Maluk M."/>
            <person name="Lafos M."/>
            <person name="Crook M."/>
            <person name="Gross E."/>
            <person name="Simon M.F."/>
            <person name="Bueno dos Reis Junior F."/>
            <person name="Poole P.S."/>
            <person name="Venter S.N."/>
            <person name="James E.K."/>
        </authorList>
    </citation>
    <scope>NUCLEOTIDE SEQUENCE [LARGE SCALE GENOMIC DNA]</scope>
    <source>
        <strain evidence="2 3">WSM 3937</strain>
    </source>
</reference>
<protein>
    <submittedName>
        <fullName evidence="2">Transcriptional regulator</fullName>
    </submittedName>
</protein>
<organism evidence="1 4">
    <name type="scientific">Paraburkholderia rhynchosiae</name>
    <dbReference type="NCBI Taxonomy" id="487049"/>
    <lineage>
        <taxon>Bacteria</taxon>
        <taxon>Pseudomonadati</taxon>
        <taxon>Pseudomonadota</taxon>
        <taxon>Betaproteobacteria</taxon>
        <taxon>Burkholderiales</taxon>
        <taxon>Burkholderiaceae</taxon>
        <taxon>Paraburkholderia</taxon>
    </lineage>
</organism>
<proteinExistence type="predicted"/>
<evidence type="ECO:0000313" key="3">
    <source>
        <dbReference type="Proteomes" id="UP000235659"/>
    </source>
</evidence>
<dbReference type="RefSeq" id="WP_102633994.1">
    <property type="nucleotide sequence ID" value="NZ_CADIJZ010000006.1"/>
</dbReference>
<reference evidence="1 4" key="2">
    <citation type="submission" date="2020-04" db="EMBL/GenBank/DDBJ databases">
        <authorList>
            <person name="De Canck E."/>
        </authorList>
    </citation>
    <scope>NUCLEOTIDE SEQUENCE [LARGE SCALE GENOMIC DNA]</scope>
    <source>
        <strain evidence="1 4">LMG 27174</strain>
    </source>
</reference>
<dbReference type="Proteomes" id="UP000235659">
    <property type="component" value="Unassembled WGS sequence"/>
</dbReference>
<dbReference type="AlphaFoldDB" id="A0A2N7WHM3"/>
<evidence type="ECO:0000313" key="1">
    <source>
        <dbReference type="EMBL" id="CAB3665250.1"/>
    </source>
</evidence>